<dbReference type="AlphaFoldDB" id="A0A640KJX7"/>
<evidence type="ECO:0000313" key="3">
    <source>
        <dbReference type="Proteomes" id="UP000419144"/>
    </source>
</evidence>
<evidence type="ECO:0000313" key="2">
    <source>
        <dbReference type="EMBL" id="GET89541.1"/>
    </source>
</evidence>
<reference evidence="2" key="1">
    <citation type="submission" date="2019-11" db="EMBL/GenBank/DDBJ databases">
        <title>Leishmania tarentolae CDS.</title>
        <authorList>
            <person name="Goto Y."/>
            <person name="Yamagishi J."/>
        </authorList>
    </citation>
    <scope>NUCLEOTIDE SEQUENCE [LARGE SCALE GENOMIC DNA]</scope>
    <source>
        <strain evidence="2">Parrot Tar II</strain>
    </source>
</reference>
<comment type="caution">
    <text evidence="2">The sequence shown here is derived from an EMBL/GenBank/DDBJ whole genome shotgun (WGS) entry which is preliminary data.</text>
</comment>
<sequence>MRGWKEEEGGDRAVELSTSAHPFDVESTSEPPAPPLPLSLKRNVLAALRMVLLCSPCTPICTIAPLFPHASVSLQNSHLAFASLISRGVAIVSLGASTSRFSSGDFWIRICTHRRLAFTEGFHLMSASPLPTRGSLHVSPAQEVLELRCSFMPTPKAAADSTIEEGAGASSEYEAATAGVSEAGAFEVSVKPAVHHERRRRRCCSEASGPLQTARSERSSCARQDSVTETDGSAIAPATDIETQGITDWAAGRESWHSGAERTTMTALLEHQVQGALPHSSYGCVENTSVPTLTANTVNSIRCTEAPPTAVVTMWVPTQFTTAAGRPICLRERRLVTAESPYWKLLRFDPAREAIVVPPDSSADGCNHEKDAVLADSGYPSSPISTAKQVAEQCSINTVAALGSAIADPCYESAVSAASPLTSTYAGYAYVHRCVRRRRATSCPERVIGSWSSFSMRSEAGYSLPPFSGFCAADGRPFYCHSSSASAEGQDRH</sequence>
<protein>
    <submittedName>
        <fullName evidence="2">Uncharacterized protein</fullName>
    </submittedName>
</protein>
<keyword evidence="3" id="KW-1185">Reference proteome</keyword>
<dbReference type="EMBL" id="BLBS01000035">
    <property type="protein sequence ID" value="GET89541.1"/>
    <property type="molecule type" value="Genomic_DNA"/>
</dbReference>
<gene>
    <name evidence="2" type="ORF">LtaPh_2617900</name>
</gene>
<feature type="compositionally biased region" description="Polar residues" evidence="1">
    <location>
        <begin position="221"/>
        <end position="231"/>
    </location>
</feature>
<feature type="compositionally biased region" description="Basic and acidic residues" evidence="1">
    <location>
        <begin position="1"/>
        <end position="14"/>
    </location>
</feature>
<dbReference type="VEuPathDB" id="TriTrypDB:LtaPh_2617900"/>
<dbReference type="Proteomes" id="UP000419144">
    <property type="component" value="Unassembled WGS sequence"/>
</dbReference>
<dbReference type="OrthoDB" id="262873at2759"/>
<feature type="region of interest" description="Disordered" evidence="1">
    <location>
        <begin position="1"/>
        <end position="34"/>
    </location>
</feature>
<accession>A0A640KJX7</accession>
<proteinExistence type="predicted"/>
<feature type="region of interest" description="Disordered" evidence="1">
    <location>
        <begin position="214"/>
        <end position="244"/>
    </location>
</feature>
<feature type="compositionally biased region" description="Polar residues" evidence="1">
    <location>
        <begin position="16"/>
        <end position="30"/>
    </location>
</feature>
<evidence type="ECO:0000256" key="1">
    <source>
        <dbReference type="SAM" id="MobiDB-lite"/>
    </source>
</evidence>
<name>A0A640KJX7_LEITA</name>
<organism evidence="2 3">
    <name type="scientific">Leishmania tarentolae</name>
    <name type="common">Sauroleishmania tarentolae</name>
    <dbReference type="NCBI Taxonomy" id="5689"/>
    <lineage>
        <taxon>Eukaryota</taxon>
        <taxon>Discoba</taxon>
        <taxon>Euglenozoa</taxon>
        <taxon>Kinetoplastea</taxon>
        <taxon>Metakinetoplastina</taxon>
        <taxon>Trypanosomatida</taxon>
        <taxon>Trypanosomatidae</taxon>
        <taxon>Leishmaniinae</taxon>
        <taxon>Leishmania</taxon>
        <taxon>lizard Leishmania</taxon>
    </lineage>
</organism>